<evidence type="ECO:0000313" key="1">
    <source>
        <dbReference type="EMBL" id="MBM2622039.1"/>
    </source>
</evidence>
<keyword evidence="2" id="KW-1185">Reference proteome</keyword>
<protein>
    <submittedName>
        <fullName evidence="1">Uncharacterized protein</fullName>
    </submittedName>
</protein>
<sequence length="595" mass="65669">MRRRPPPPTDDLTKRFGTVCPVCGSSLGVDEPEIDEESDRFVRPPSFRLEVGAADKQNQHRHPWRVTMLAGNFPPAESTGPRFNPHDVEFVYLLCGDGHVFPDETPAFRAGAHRGGDARQRVDDFNMVAAVGSPASGKTYLLIRTLSQNLDILTHTDDDDDVGRIRSRELSPLEALPTANRVEHFNETRYSGTAIAPTSTGNASYPSGIMEEEFPDALHAIQALIEKTVLDGRRRAEDWGTGFRQPLVLRTDSDDHRTWTGVADLPGELFMPNAVNRREAGKLSAFDALVWVVDPAVAPRAMDWIAVDPGTDEQAQLDGSLRPGTSGPAGTDVVRINREQIQDTIGRRITVIDGPFARNEGRALQMLVAVSKCDLIHAALSKSGLHLTDLGTPGQVQRGAARYLSFALNRWMKELAGADPDAARLFGYLRGSANAAASGRRLRIEQVARGLLDHYSQEAEFWKLLHWGTDSHIKIQATSNAELPQQIRVPTLDEHLDSARRPGSAGEFLIRDLVMSTVGCGIAYALNQETALLRMQQEPWIELRFFLCSPLTTVPVAVDNLHLKPLDPRDRFPPVDDRAAGLTQLLLALLERARR</sequence>
<proteinExistence type="predicted"/>
<dbReference type="RefSeq" id="WP_203382302.1">
    <property type="nucleotide sequence ID" value="NZ_JAENHP010000023.1"/>
</dbReference>
<evidence type="ECO:0000313" key="2">
    <source>
        <dbReference type="Proteomes" id="UP000632138"/>
    </source>
</evidence>
<name>A0ABS2ASA9_9ACTN</name>
<organism evidence="1 2">
    <name type="scientific">Paractinoplanes ovalisporus</name>
    <dbReference type="NCBI Taxonomy" id="2810368"/>
    <lineage>
        <taxon>Bacteria</taxon>
        <taxon>Bacillati</taxon>
        <taxon>Actinomycetota</taxon>
        <taxon>Actinomycetes</taxon>
        <taxon>Micromonosporales</taxon>
        <taxon>Micromonosporaceae</taxon>
        <taxon>Paractinoplanes</taxon>
    </lineage>
</organism>
<reference evidence="1 2" key="1">
    <citation type="submission" date="2021-01" db="EMBL/GenBank/DDBJ databases">
        <title>Actinoplanes sp. nov. LDG1-06 isolated from lichen.</title>
        <authorList>
            <person name="Saeng-In P."/>
            <person name="Phongsopitanun W."/>
            <person name="Kanchanasin P."/>
            <person name="Yuki M."/>
            <person name="Kudo T."/>
            <person name="Ohkuma M."/>
            <person name="Tanasupawat S."/>
        </authorList>
    </citation>
    <scope>NUCLEOTIDE SEQUENCE [LARGE SCALE GENOMIC DNA]</scope>
    <source>
        <strain evidence="1 2">LDG1-06</strain>
    </source>
</reference>
<dbReference type="EMBL" id="JAENHP010000023">
    <property type="protein sequence ID" value="MBM2622039.1"/>
    <property type="molecule type" value="Genomic_DNA"/>
</dbReference>
<dbReference type="Proteomes" id="UP000632138">
    <property type="component" value="Unassembled WGS sequence"/>
</dbReference>
<comment type="caution">
    <text evidence="1">The sequence shown here is derived from an EMBL/GenBank/DDBJ whole genome shotgun (WGS) entry which is preliminary data.</text>
</comment>
<accession>A0ABS2ASA9</accession>
<gene>
    <name evidence="1" type="ORF">JIG36_41705</name>
</gene>